<dbReference type="Pfam" id="PF05641">
    <property type="entry name" value="Agenet"/>
    <property type="match status" value="1"/>
</dbReference>
<dbReference type="EMBL" id="JBJXBP010000001">
    <property type="protein sequence ID" value="KAL3848756.1"/>
    <property type="molecule type" value="Genomic_DNA"/>
</dbReference>
<feature type="domain" description="Agenet" evidence="1">
    <location>
        <begin position="1"/>
        <end position="70"/>
    </location>
</feature>
<dbReference type="SMART" id="SM00743">
    <property type="entry name" value="Agenet"/>
    <property type="match status" value="2"/>
</dbReference>
<gene>
    <name evidence="2" type="ORF">ACJIZ3_010638</name>
</gene>
<dbReference type="CDD" id="cd20405">
    <property type="entry name" value="Tudor_Agenet_AtDUF_rpt1_3"/>
    <property type="match status" value="1"/>
</dbReference>
<proteinExistence type="predicted"/>
<dbReference type="InterPro" id="IPR008395">
    <property type="entry name" value="Agenet-like_dom"/>
</dbReference>
<reference evidence="2 3" key="1">
    <citation type="submission" date="2024-12" db="EMBL/GenBank/DDBJ databases">
        <title>The unique morphological basis and parallel evolutionary history of personate flowers in Penstemon.</title>
        <authorList>
            <person name="Depatie T.H."/>
            <person name="Wessinger C.A."/>
        </authorList>
    </citation>
    <scope>NUCLEOTIDE SEQUENCE [LARGE SCALE GENOMIC DNA]</scope>
    <source>
        <strain evidence="2">WTNN_2</strain>
        <tissue evidence="2">Leaf</tissue>
    </source>
</reference>
<evidence type="ECO:0000313" key="3">
    <source>
        <dbReference type="Proteomes" id="UP001634393"/>
    </source>
</evidence>
<dbReference type="Gene3D" id="2.30.30.140">
    <property type="match status" value="1"/>
</dbReference>
<accession>A0ABD3UIG9</accession>
<comment type="caution">
    <text evidence="2">The sequence shown here is derived from an EMBL/GenBank/DDBJ whole genome shotgun (WGS) entry which is preliminary data.</text>
</comment>
<dbReference type="PANTHER" id="PTHR31917:SF148">
    <property type="entry name" value="DUF724 DOMAIN-CONTAINING PROTEIN 2"/>
    <property type="match status" value="1"/>
</dbReference>
<dbReference type="AlphaFoldDB" id="A0ABD3UIG9"/>
<protein>
    <recommendedName>
        <fullName evidence="1">Agenet domain-containing protein</fullName>
    </recommendedName>
</protein>
<feature type="domain" description="Agenet" evidence="1">
    <location>
        <begin position="72"/>
        <end position="129"/>
    </location>
</feature>
<organism evidence="2 3">
    <name type="scientific">Penstemon smallii</name>
    <dbReference type="NCBI Taxonomy" id="265156"/>
    <lineage>
        <taxon>Eukaryota</taxon>
        <taxon>Viridiplantae</taxon>
        <taxon>Streptophyta</taxon>
        <taxon>Embryophyta</taxon>
        <taxon>Tracheophyta</taxon>
        <taxon>Spermatophyta</taxon>
        <taxon>Magnoliopsida</taxon>
        <taxon>eudicotyledons</taxon>
        <taxon>Gunneridae</taxon>
        <taxon>Pentapetalae</taxon>
        <taxon>asterids</taxon>
        <taxon>lamiids</taxon>
        <taxon>Lamiales</taxon>
        <taxon>Plantaginaceae</taxon>
        <taxon>Cheloneae</taxon>
        <taxon>Penstemon</taxon>
    </lineage>
</organism>
<sequence length="173" mass="20048">MAFSVGDIVEVSSKQEGFYGSYFEAKVIAKLHSTKSYVVEYKNLVEEDWLEPLREVVPAKEVRPSPPEFPVIDFKLGDWVDAFDNDGWWVGKISGMNVDEGKYFVYFDHFNVGIVYDEGLIRMHQEWKNGKWCLRSCIKFNVVHNTVIITYLQQTSSTNLSCLFRTTLHNTVF</sequence>
<dbReference type="InterPro" id="IPR014002">
    <property type="entry name" value="Agenet_dom_plant"/>
</dbReference>
<evidence type="ECO:0000259" key="1">
    <source>
        <dbReference type="SMART" id="SM00743"/>
    </source>
</evidence>
<dbReference type="SUPFAM" id="SSF54160">
    <property type="entry name" value="Chromo domain-like"/>
    <property type="match status" value="1"/>
</dbReference>
<evidence type="ECO:0000313" key="2">
    <source>
        <dbReference type="EMBL" id="KAL3848756.1"/>
    </source>
</evidence>
<dbReference type="PANTHER" id="PTHR31917">
    <property type="entry name" value="AGENET DOMAIN-CONTAINING PROTEIN-RELATED"/>
    <property type="match status" value="1"/>
</dbReference>
<dbReference type="InterPro" id="IPR016197">
    <property type="entry name" value="Chromo-like_dom_sf"/>
</dbReference>
<keyword evidence="3" id="KW-1185">Reference proteome</keyword>
<dbReference type="Proteomes" id="UP001634393">
    <property type="component" value="Unassembled WGS sequence"/>
</dbReference>
<name>A0ABD3UIG9_9LAMI</name>